<dbReference type="PANTHER" id="PTHR44196">
    <property type="entry name" value="DEHYDROGENASE/REDUCTASE SDR FAMILY MEMBER 7B"/>
    <property type="match status" value="1"/>
</dbReference>
<dbReference type="InterPro" id="IPR020904">
    <property type="entry name" value="Sc_DH/Rdtase_CS"/>
</dbReference>
<dbReference type="NCBIfam" id="NF006565">
    <property type="entry name" value="PRK09072.1"/>
    <property type="match status" value="1"/>
</dbReference>
<evidence type="ECO:0000259" key="4">
    <source>
        <dbReference type="SMART" id="SM00822"/>
    </source>
</evidence>
<dbReference type="InterPro" id="IPR002347">
    <property type="entry name" value="SDR_fam"/>
</dbReference>
<feature type="domain" description="Ketoreductase" evidence="4">
    <location>
        <begin position="4"/>
        <end position="181"/>
    </location>
</feature>
<evidence type="ECO:0000313" key="5">
    <source>
        <dbReference type="EMBL" id="KDC52664.1"/>
    </source>
</evidence>
<dbReference type="PROSITE" id="PS00061">
    <property type="entry name" value="ADH_SHORT"/>
    <property type="match status" value="1"/>
</dbReference>
<evidence type="ECO:0000256" key="3">
    <source>
        <dbReference type="RuleBase" id="RU000363"/>
    </source>
</evidence>
<dbReference type="PRINTS" id="PR00081">
    <property type="entry name" value="GDHRDH"/>
</dbReference>
<sequence length="256" mass="27708">MSSSLCLLTGATGGIGQAIAKALYAKGWKLLLVGRNAQALEKLSATCPDSEIFIGDLTDDTTRIHLAVKAKQLGGVKLLINNAGVNAMQSLEHTSSEQIDNMLSTNLSVPIKLCQLFLGQLQYTKGTIVNVGSSFGSIGYPYQTLYCASKFGLRGFTEALSRELNGSGVKVAYLAPRATDTTINNSKIRALNKELGNKMDSPKLVARELLALLDSNQTRRFIGFPEKLFVRINGAFPRIVDNAIAKQLPKIKRFLS</sequence>
<dbReference type="InterPro" id="IPR036291">
    <property type="entry name" value="NAD(P)-bd_dom_sf"/>
</dbReference>
<keyword evidence="2" id="KW-0560">Oxidoreductase</keyword>
<dbReference type="GO" id="GO:0016491">
    <property type="term" value="F:oxidoreductase activity"/>
    <property type="evidence" value="ECO:0007669"/>
    <property type="project" value="UniProtKB-KW"/>
</dbReference>
<dbReference type="Proteomes" id="UP000027154">
    <property type="component" value="Unassembled WGS sequence"/>
</dbReference>
<dbReference type="SMART" id="SM00822">
    <property type="entry name" value="PKS_KR"/>
    <property type="match status" value="1"/>
</dbReference>
<proteinExistence type="inferred from homology"/>
<evidence type="ECO:0000256" key="1">
    <source>
        <dbReference type="ARBA" id="ARBA00006484"/>
    </source>
</evidence>
<name>A0ABD3YCI8_9GAMM</name>
<reference evidence="5 6" key="1">
    <citation type="submission" date="2014-04" db="EMBL/GenBank/DDBJ databases">
        <title>Pseudoalteromonas galatheae sp. nov., isolated from a deep-sea polychaete near Canal Concepcion, Chile.</title>
        <authorList>
            <person name="Machado H.R."/>
            <person name="Gram L."/>
            <person name="Vynne N.G."/>
        </authorList>
    </citation>
    <scope>NUCLEOTIDE SEQUENCE [LARGE SCALE GENOMIC DNA]</scope>
    <source>
        <strain evidence="5 6">KMM216</strain>
    </source>
</reference>
<gene>
    <name evidence="5" type="ORF">DC53_04070</name>
</gene>
<accession>A0ABD3YCI8</accession>
<dbReference type="PRINTS" id="PR00080">
    <property type="entry name" value="SDRFAMILY"/>
</dbReference>
<dbReference type="SUPFAM" id="SSF51735">
    <property type="entry name" value="NAD(P)-binding Rossmann-fold domains"/>
    <property type="match status" value="1"/>
</dbReference>
<dbReference type="RefSeq" id="WP_033028659.1">
    <property type="nucleotide sequence ID" value="NZ_JJNZ01000010.1"/>
</dbReference>
<evidence type="ECO:0000313" key="6">
    <source>
        <dbReference type="Proteomes" id="UP000027154"/>
    </source>
</evidence>
<comment type="similarity">
    <text evidence="1 3">Belongs to the short-chain dehydrogenases/reductases (SDR) family.</text>
</comment>
<dbReference type="Gene3D" id="3.40.50.720">
    <property type="entry name" value="NAD(P)-binding Rossmann-like Domain"/>
    <property type="match status" value="1"/>
</dbReference>
<organism evidence="5 6">
    <name type="scientific">Pseudoalteromonas fuliginea</name>
    <dbReference type="NCBI Taxonomy" id="1872678"/>
    <lineage>
        <taxon>Bacteria</taxon>
        <taxon>Pseudomonadati</taxon>
        <taxon>Pseudomonadota</taxon>
        <taxon>Gammaproteobacteria</taxon>
        <taxon>Alteromonadales</taxon>
        <taxon>Pseudoalteromonadaceae</taxon>
        <taxon>Pseudoalteromonas</taxon>
    </lineage>
</organism>
<dbReference type="PANTHER" id="PTHR44196:SF1">
    <property type="entry name" value="DEHYDROGENASE_REDUCTASE SDR FAMILY MEMBER 7B"/>
    <property type="match status" value="1"/>
</dbReference>
<protein>
    <submittedName>
        <fullName evidence="5">Oxidoreductase</fullName>
    </submittedName>
</protein>
<dbReference type="Pfam" id="PF00106">
    <property type="entry name" value="adh_short"/>
    <property type="match status" value="1"/>
</dbReference>
<dbReference type="AlphaFoldDB" id="A0ABD3YCI8"/>
<comment type="caution">
    <text evidence="5">The sequence shown here is derived from an EMBL/GenBank/DDBJ whole genome shotgun (WGS) entry which is preliminary data.</text>
</comment>
<dbReference type="EMBL" id="JJNZ01000010">
    <property type="protein sequence ID" value="KDC52664.1"/>
    <property type="molecule type" value="Genomic_DNA"/>
</dbReference>
<evidence type="ECO:0000256" key="2">
    <source>
        <dbReference type="ARBA" id="ARBA00023002"/>
    </source>
</evidence>
<dbReference type="InterPro" id="IPR057326">
    <property type="entry name" value="KR_dom"/>
</dbReference>
<dbReference type="CDD" id="cd05233">
    <property type="entry name" value="SDR_c"/>
    <property type="match status" value="1"/>
</dbReference>